<evidence type="ECO:0000313" key="1">
    <source>
        <dbReference type="EMBL" id="MFB9573841.1"/>
    </source>
</evidence>
<comment type="caution">
    <text evidence="1">The sequence shown here is derived from an EMBL/GenBank/DDBJ whole genome shotgun (WGS) entry which is preliminary data.</text>
</comment>
<accession>A0ABV5R9R6</accession>
<dbReference type="Gene3D" id="2.60.120.620">
    <property type="entry name" value="q2cbj1_9rhob like domain"/>
    <property type="match status" value="1"/>
</dbReference>
<sequence>QATVDNGCMWYVQGSHHTVPGQ</sequence>
<dbReference type="InterPro" id="IPR008775">
    <property type="entry name" value="Phytyl_CoA_dOase-like"/>
</dbReference>
<keyword evidence="1" id="KW-0560">Oxidoreductase</keyword>
<dbReference type="EMBL" id="JBHMCG010000075">
    <property type="protein sequence ID" value="MFB9573841.1"/>
    <property type="molecule type" value="Genomic_DNA"/>
</dbReference>
<protein>
    <submittedName>
        <fullName evidence="1">Phytanoyl-CoA dioxygenase family protein</fullName>
    </submittedName>
</protein>
<reference evidence="1 2" key="1">
    <citation type="submission" date="2024-09" db="EMBL/GenBank/DDBJ databases">
        <authorList>
            <person name="Sun Q."/>
            <person name="Mori K."/>
        </authorList>
    </citation>
    <scope>NUCLEOTIDE SEQUENCE [LARGE SCALE GENOMIC DNA]</scope>
    <source>
        <strain evidence="1 2">JCM 3331</strain>
    </source>
</reference>
<keyword evidence="1" id="KW-0223">Dioxygenase</keyword>
<dbReference type="Pfam" id="PF05721">
    <property type="entry name" value="PhyH"/>
    <property type="match status" value="1"/>
</dbReference>
<dbReference type="RefSeq" id="WP_386143983.1">
    <property type="nucleotide sequence ID" value="NZ_JBHMCG010000075.1"/>
</dbReference>
<dbReference type="GO" id="GO:0051213">
    <property type="term" value="F:dioxygenase activity"/>
    <property type="evidence" value="ECO:0007669"/>
    <property type="project" value="UniProtKB-KW"/>
</dbReference>
<gene>
    <name evidence="1" type="ORF">ACFFTL_16360</name>
</gene>
<feature type="non-terminal residue" evidence="1">
    <location>
        <position position="1"/>
    </location>
</feature>
<proteinExistence type="predicted"/>
<name>A0ABV5R9R6_9ACTN</name>
<dbReference type="Proteomes" id="UP001589710">
    <property type="component" value="Unassembled WGS sequence"/>
</dbReference>
<organism evidence="1 2">
    <name type="scientific">Streptomyces yanii</name>
    <dbReference type="NCBI Taxonomy" id="78510"/>
    <lineage>
        <taxon>Bacteria</taxon>
        <taxon>Bacillati</taxon>
        <taxon>Actinomycetota</taxon>
        <taxon>Actinomycetes</taxon>
        <taxon>Kitasatosporales</taxon>
        <taxon>Streptomycetaceae</taxon>
        <taxon>Streptomyces</taxon>
    </lineage>
</organism>
<keyword evidence="2" id="KW-1185">Reference proteome</keyword>
<evidence type="ECO:0000313" key="2">
    <source>
        <dbReference type="Proteomes" id="UP001589710"/>
    </source>
</evidence>